<dbReference type="PATRIC" id="fig|1227465.4.peg.3"/>
<dbReference type="PROSITE" id="PS50109">
    <property type="entry name" value="HIS_KIN"/>
    <property type="match status" value="1"/>
</dbReference>
<dbReference type="PANTHER" id="PTHR44936">
    <property type="entry name" value="SENSOR PROTEIN CREC"/>
    <property type="match status" value="1"/>
</dbReference>
<dbReference type="AlphaFoldDB" id="M0ENA5"/>
<dbReference type="InterPro" id="IPR003594">
    <property type="entry name" value="HATPase_dom"/>
</dbReference>
<keyword evidence="3" id="KW-0808">Transferase</keyword>
<keyword evidence="4" id="KW-0547">Nucleotide-binding</keyword>
<proteinExistence type="predicted"/>
<evidence type="ECO:0000313" key="8">
    <source>
        <dbReference type="EMBL" id="ELZ49205.1"/>
    </source>
</evidence>
<keyword evidence="9" id="KW-1185">Reference proteome</keyword>
<reference evidence="8 9" key="1">
    <citation type="journal article" date="2014" name="PLoS Genet.">
        <title>Phylogenetically driven sequencing of extremely halophilic archaea reveals strategies for static and dynamic osmo-response.</title>
        <authorList>
            <person name="Becker E.A."/>
            <person name="Seitzer P.M."/>
            <person name="Tritt A."/>
            <person name="Larsen D."/>
            <person name="Krusor M."/>
            <person name="Yao A.I."/>
            <person name="Wu D."/>
            <person name="Madern D."/>
            <person name="Eisen J.A."/>
            <person name="Darling A.E."/>
            <person name="Facciotti M.T."/>
        </authorList>
    </citation>
    <scope>NUCLEOTIDE SEQUENCE [LARGE SCALE GENOMIC DNA]</scope>
    <source>
        <strain evidence="8 9">DSM 19288</strain>
    </source>
</reference>
<organism evidence="8 9">
    <name type="scientific">Halorubrum californiense DSM 19288</name>
    <dbReference type="NCBI Taxonomy" id="1227465"/>
    <lineage>
        <taxon>Archaea</taxon>
        <taxon>Methanobacteriati</taxon>
        <taxon>Methanobacteriota</taxon>
        <taxon>Stenosarchaea group</taxon>
        <taxon>Halobacteria</taxon>
        <taxon>Halobacteriales</taxon>
        <taxon>Haloferacaceae</taxon>
        <taxon>Halorubrum</taxon>
    </lineage>
</organism>
<dbReference type="InterPro" id="IPR005467">
    <property type="entry name" value="His_kinase_dom"/>
</dbReference>
<dbReference type="EMBL" id="AOJK01000001">
    <property type="protein sequence ID" value="ELZ49205.1"/>
    <property type="molecule type" value="Genomic_DNA"/>
</dbReference>
<keyword evidence="5 8" id="KW-0418">Kinase</keyword>
<dbReference type="GO" id="GO:0005524">
    <property type="term" value="F:ATP binding"/>
    <property type="evidence" value="ECO:0007669"/>
    <property type="project" value="UniProtKB-KW"/>
</dbReference>
<evidence type="ECO:0000256" key="1">
    <source>
        <dbReference type="ARBA" id="ARBA00000085"/>
    </source>
</evidence>
<accession>M0ENA5</accession>
<sequence>MSELVDRETVEFQTERGQRQFDPRVTELRNDHDERIGYTLALFDVTDREIRRQRLQVLNRILRHNLRSRLDVIRAHAEQTSNAPIIENADRLSQLSTEARRIETLMKRTDTTGSTVHLPTVVNEVVTAIATNNPSADAHAEVPDVTLDADRELCQYAIEQLVENAVVHNNGPTAHVEISGSVAPASVELVIADDGPGIPDVEQDVITAGTEHDLAHGSSLGLWGANWAIQTLGGDLSFEQSQLGGAAVCVSFPKTESE</sequence>
<comment type="caution">
    <text evidence="8">The sequence shown here is derived from an EMBL/GenBank/DDBJ whole genome shotgun (WGS) entry which is preliminary data.</text>
</comment>
<name>M0ENA5_9EURY</name>
<dbReference type="Gene3D" id="3.30.565.10">
    <property type="entry name" value="Histidine kinase-like ATPase, C-terminal domain"/>
    <property type="match status" value="1"/>
</dbReference>
<comment type="catalytic activity">
    <reaction evidence="1">
        <text>ATP + protein L-histidine = ADP + protein N-phospho-L-histidine.</text>
        <dbReference type="EC" id="2.7.13.3"/>
    </reaction>
</comment>
<evidence type="ECO:0000256" key="4">
    <source>
        <dbReference type="ARBA" id="ARBA00022741"/>
    </source>
</evidence>
<dbReference type="Pfam" id="PF02518">
    <property type="entry name" value="HATPase_c"/>
    <property type="match status" value="1"/>
</dbReference>
<evidence type="ECO:0000256" key="5">
    <source>
        <dbReference type="ARBA" id="ARBA00022777"/>
    </source>
</evidence>
<protein>
    <recommendedName>
        <fullName evidence="2">histidine kinase</fullName>
        <ecNumber evidence="2">2.7.13.3</ecNumber>
    </recommendedName>
</protein>
<keyword evidence="6" id="KW-0067">ATP-binding</keyword>
<evidence type="ECO:0000256" key="6">
    <source>
        <dbReference type="ARBA" id="ARBA00022840"/>
    </source>
</evidence>
<dbReference type="EC" id="2.7.13.3" evidence="2"/>
<evidence type="ECO:0000259" key="7">
    <source>
        <dbReference type="PROSITE" id="PS50109"/>
    </source>
</evidence>
<dbReference type="InterPro" id="IPR050980">
    <property type="entry name" value="2C_sensor_his_kinase"/>
</dbReference>
<dbReference type="PANTHER" id="PTHR44936:SF10">
    <property type="entry name" value="SENSOR PROTEIN RSTB"/>
    <property type="match status" value="1"/>
</dbReference>
<gene>
    <name evidence="8" type="ORF">C463_00020</name>
</gene>
<evidence type="ECO:0000256" key="3">
    <source>
        <dbReference type="ARBA" id="ARBA00022679"/>
    </source>
</evidence>
<evidence type="ECO:0000313" key="9">
    <source>
        <dbReference type="Proteomes" id="UP000011586"/>
    </source>
</evidence>
<dbReference type="Proteomes" id="UP000011586">
    <property type="component" value="Unassembled WGS sequence"/>
</dbReference>
<dbReference type="InterPro" id="IPR036890">
    <property type="entry name" value="HATPase_C_sf"/>
</dbReference>
<dbReference type="GO" id="GO:0004673">
    <property type="term" value="F:protein histidine kinase activity"/>
    <property type="evidence" value="ECO:0007669"/>
    <property type="project" value="UniProtKB-EC"/>
</dbReference>
<dbReference type="SUPFAM" id="SSF55874">
    <property type="entry name" value="ATPase domain of HSP90 chaperone/DNA topoisomerase II/histidine kinase"/>
    <property type="match status" value="1"/>
</dbReference>
<evidence type="ECO:0000256" key="2">
    <source>
        <dbReference type="ARBA" id="ARBA00012438"/>
    </source>
</evidence>
<dbReference type="STRING" id="1227465.C463_00020"/>
<dbReference type="SMART" id="SM00387">
    <property type="entry name" value="HATPase_c"/>
    <property type="match status" value="1"/>
</dbReference>
<feature type="domain" description="Histidine kinase" evidence="7">
    <location>
        <begin position="61"/>
        <end position="256"/>
    </location>
</feature>